<keyword evidence="4 6" id="KW-0520">NAD</keyword>
<evidence type="ECO:0000256" key="6">
    <source>
        <dbReference type="HAMAP-Rule" id="MF_00361"/>
    </source>
</evidence>
<keyword evidence="6" id="KW-0067">ATP-binding</keyword>
<keyword evidence="2 6" id="KW-0418">Kinase</keyword>
<dbReference type="PANTHER" id="PTHR20275">
    <property type="entry name" value="NAD KINASE"/>
    <property type="match status" value="1"/>
</dbReference>
<dbReference type="OrthoDB" id="9774737at2"/>
<keyword evidence="8" id="KW-1185">Reference proteome</keyword>
<dbReference type="NCBIfam" id="NF002521">
    <property type="entry name" value="PRK01911.1"/>
    <property type="match status" value="1"/>
</dbReference>
<evidence type="ECO:0000256" key="2">
    <source>
        <dbReference type="ARBA" id="ARBA00022777"/>
    </source>
</evidence>
<feature type="binding site" evidence="6">
    <location>
        <begin position="147"/>
        <end position="148"/>
    </location>
    <ligand>
        <name>NAD(+)</name>
        <dbReference type="ChEBI" id="CHEBI:57540"/>
    </ligand>
</feature>
<feature type="binding site" evidence="6">
    <location>
        <begin position="188"/>
        <end position="193"/>
    </location>
    <ligand>
        <name>NAD(+)</name>
        <dbReference type="ChEBI" id="CHEBI:57540"/>
    </ligand>
</feature>
<comment type="function">
    <text evidence="6">Involved in the regulation of the intracellular balance of NAD and NADP, and is a key enzyme in the biosynthesis of NADP. Catalyzes specifically the phosphorylation on 2'-hydroxyl of the adenosine moiety of NAD to yield NADP.</text>
</comment>
<dbReference type="PANTHER" id="PTHR20275:SF0">
    <property type="entry name" value="NAD KINASE"/>
    <property type="match status" value="1"/>
</dbReference>
<evidence type="ECO:0000256" key="3">
    <source>
        <dbReference type="ARBA" id="ARBA00022857"/>
    </source>
</evidence>
<dbReference type="Pfam" id="PF01513">
    <property type="entry name" value="NAD_kinase"/>
    <property type="match status" value="1"/>
</dbReference>
<proteinExistence type="inferred from homology"/>
<keyword evidence="6" id="KW-0547">Nucleotide-binding</keyword>
<sequence length="296" mass="33274">MQVALYSRGFITEDIANIRLLLEELRKAEIEAIIYEPFFRTLQEHVFFEHPPVLFSTAEDLSEKIDFLMSLGGDGTLLDTVCYVRNTNIPVIGINFGRLGFLASIGKEEIHALVQALQNRTYIVDQRSLLHLDANIPLFGEIPYALNEFTIHKKDSSSMVKIHTYLNGEFLNTYWADGLIVATPTGSTGYSLSCGGPIVFPEAGNFIITPVAPHNLNVRPIIVPDDNIISFEVEGRSEQFLCTLDSRMETIDSTVQIAVKKEQFSISLLRLDDSNFLHTLRNKLLWGIDARNAIKL</sequence>
<dbReference type="EMBL" id="QPMM01000003">
    <property type="protein sequence ID" value="RFS23984.1"/>
    <property type="molecule type" value="Genomic_DNA"/>
</dbReference>
<evidence type="ECO:0000313" key="7">
    <source>
        <dbReference type="EMBL" id="RFS23984.1"/>
    </source>
</evidence>
<dbReference type="HAMAP" id="MF_00361">
    <property type="entry name" value="NAD_kinase"/>
    <property type="match status" value="1"/>
</dbReference>
<keyword evidence="1 6" id="KW-0808">Transferase</keyword>
<keyword evidence="3 6" id="KW-0521">NADP</keyword>
<comment type="cofactor">
    <cofactor evidence="6">
        <name>a divalent metal cation</name>
        <dbReference type="ChEBI" id="CHEBI:60240"/>
    </cofactor>
</comment>
<protein>
    <recommendedName>
        <fullName evidence="6">NAD kinase</fullName>
        <ecNumber evidence="6">2.7.1.23</ecNumber>
    </recommendedName>
    <alternativeName>
        <fullName evidence="6">ATP-dependent NAD kinase</fullName>
    </alternativeName>
</protein>
<dbReference type="Proteomes" id="UP000260644">
    <property type="component" value="Unassembled WGS sequence"/>
</dbReference>
<accession>A0A3E1YD92</accession>
<dbReference type="Gene3D" id="3.40.50.10330">
    <property type="entry name" value="Probable inorganic polyphosphate/atp-NAD kinase, domain 1"/>
    <property type="match status" value="1"/>
</dbReference>
<dbReference type="InterPro" id="IPR017437">
    <property type="entry name" value="ATP-NAD_kinase_PpnK-typ_C"/>
</dbReference>
<feature type="binding site" evidence="6">
    <location>
        <begin position="74"/>
        <end position="75"/>
    </location>
    <ligand>
        <name>NAD(+)</name>
        <dbReference type="ChEBI" id="CHEBI:57540"/>
    </ligand>
</feature>
<dbReference type="GO" id="GO:0046872">
    <property type="term" value="F:metal ion binding"/>
    <property type="evidence" value="ECO:0007669"/>
    <property type="project" value="UniProtKB-UniRule"/>
</dbReference>
<comment type="subcellular location">
    <subcellularLocation>
        <location evidence="6">Cytoplasm</location>
    </subcellularLocation>
</comment>
<dbReference type="SUPFAM" id="SSF111331">
    <property type="entry name" value="NAD kinase/diacylglycerol kinase-like"/>
    <property type="match status" value="1"/>
</dbReference>
<dbReference type="GO" id="GO:0005524">
    <property type="term" value="F:ATP binding"/>
    <property type="evidence" value="ECO:0007669"/>
    <property type="project" value="UniProtKB-KW"/>
</dbReference>
<dbReference type="Pfam" id="PF20143">
    <property type="entry name" value="NAD_kinase_C"/>
    <property type="match status" value="1"/>
</dbReference>
<dbReference type="GO" id="GO:0051287">
    <property type="term" value="F:NAD binding"/>
    <property type="evidence" value="ECO:0007669"/>
    <property type="project" value="UniProtKB-ARBA"/>
</dbReference>
<dbReference type="InterPro" id="IPR016064">
    <property type="entry name" value="NAD/diacylglycerol_kinase_sf"/>
</dbReference>
<comment type="caution">
    <text evidence="6">Lacks conserved residue(s) required for the propagation of feature annotation.</text>
</comment>
<dbReference type="GO" id="GO:0005737">
    <property type="term" value="C:cytoplasm"/>
    <property type="evidence" value="ECO:0007669"/>
    <property type="project" value="UniProtKB-SubCell"/>
</dbReference>
<feature type="binding site" evidence="6">
    <location>
        <position position="212"/>
    </location>
    <ligand>
        <name>NAD(+)</name>
        <dbReference type="ChEBI" id="CHEBI:57540"/>
    </ligand>
</feature>
<feature type="active site" description="Proton acceptor" evidence="6">
    <location>
        <position position="74"/>
    </location>
</feature>
<evidence type="ECO:0000313" key="8">
    <source>
        <dbReference type="Proteomes" id="UP000260644"/>
    </source>
</evidence>
<gene>
    <name evidence="6" type="primary">nadK</name>
    <name evidence="7" type="ORF">DVR12_08870</name>
</gene>
<name>A0A3E1YD92_9BACT</name>
<dbReference type="GO" id="GO:0003951">
    <property type="term" value="F:NAD+ kinase activity"/>
    <property type="evidence" value="ECO:0007669"/>
    <property type="project" value="UniProtKB-UniRule"/>
</dbReference>
<dbReference type="Gene3D" id="2.60.200.30">
    <property type="entry name" value="Probable inorganic polyphosphate/atp-NAD kinase, domain 2"/>
    <property type="match status" value="1"/>
</dbReference>
<reference evidence="7 8" key="1">
    <citation type="submission" date="2018-07" db="EMBL/GenBank/DDBJ databases">
        <title>Chitinophaga K2CV101002-2 sp. nov., isolated from a monsoon evergreen broad-leaved forest soil.</title>
        <authorList>
            <person name="Lv Y."/>
        </authorList>
    </citation>
    <scope>NUCLEOTIDE SEQUENCE [LARGE SCALE GENOMIC DNA]</scope>
    <source>
        <strain evidence="7 8">GDMCC 1.1288</strain>
    </source>
</reference>
<comment type="catalytic activity">
    <reaction evidence="5 6">
        <text>NAD(+) + ATP = ADP + NADP(+) + H(+)</text>
        <dbReference type="Rhea" id="RHEA:18629"/>
        <dbReference type="ChEBI" id="CHEBI:15378"/>
        <dbReference type="ChEBI" id="CHEBI:30616"/>
        <dbReference type="ChEBI" id="CHEBI:57540"/>
        <dbReference type="ChEBI" id="CHEBI:58349"/>
        <dbReference type="ChEBI" id="CHEBI:456216"/>
        <dbReference type="EC" id="2.7.1.23"/>
    </reaction>
</comment>
<dbReference type="GO" id="GO:0019674">
    <property type="term" value="P:NAD+ metabolic process"/>
    <property type="evidence" value="ECO:0007669"/>
    <property type="project" value="InterPro"/>
</dbReference>
<dbReference type="InterPro" id="IPR002504">
    <property type="entry name" value="NADK"/>
</dbReference>
<evidence type="ECO:0000256" key="4">
    <source>
        <dbReference type="ARBA" id="ARBA00023027"/>
    </source>
</evidence>
<dbReference type="EC" id="2.7.1.23" evidence="6"/>
<dbReference type="RefSeq" id="WP_116975309.1">
    <property type="nucleotide sequence ID" value="NZ_QPMM01000003.1"/>
</dbReference>
<evidence type="ECO:0000256" key="5">
    <source>
        <dbReference type="ARBA" id="ARBA00047925"/>
    </source>
</evidence>
<dbReference type="GO" id="GO:0006741">
    <property type="term" value="P:NADP+ biosynthetic process"/>
    <property type="evidence" value="ECO:0007669"/>
    <property type="project" value="UniProtKB-UniRule"/>
</dbReference>
<evidence type="ECO:0000256" key="1">
    <source>
        <dbReference type="ARBA" id="ARBA00022679"/>
    </source>
</evidence>
<organism evidence="7 8">
    <name type="scientific">Chitinophaga silvatica</name>
    <dbReference type="NCBI Taxonomy" id="2282649"/>
    <lineage>
        <taxon>Bacteria</taxon>
        <taxon>Pseudomonadati</taxon>
        <taxon>Bacteroidota</taxon>
        <taxon>Chitinophagia</taxon>
        <taxon>Chitinophagales</taxon>
        <taxon>Chitinophagaceae</taxon>
        <taxon>Chitinophaga</taxon>
    </lineage>
</organism>
<comment type="similarity">
    <text evidence="6">Belongs to the NAD kinase family.</text>
</comment>
<dbReference type="AlphaFoldDB" id="A0A3E1YD92"/>
<feature type="binding site" evidence="6">
    <location>
        <position position="177"/>
    </location>
    <ligand>
        <name>NAD(+)</name>
        <dbReference type="ChEBI" id="CHEBI:57540"/>
    </ligand>
</feature>
<comment type="caution">
    <text evidence="7">The sequence shown here is derived from an EMBL/GenBank/DDBJ whole genome shotgun (WGS) entry which is preliminary data.</text>
</comment>
<keyword evidence="6" id="KW-0963">Cytoplasm</keyword>
<dbReference type="InterPro" id="IPR017438">
    <property type="entry name" value="ATP-NAD_kinase_N"/>
</dbReference>